<dbReference type="EMBL" id="VXMH01000098">
    <property type="protein sequence ID" value="MYC96892.1"/>
    <property type="molecule type" value="Genomic_DNA"/>
</dbReference>
<evidence type="ECO:0000259" key="1">
    <source>
        <dbReference type="SMART" id="SM00507"/>
    </source>
</evidence>
<dbReference type="GO" id="GO:0003676">
    <property type="term" value="F:nucleic acid binding"/>
    <property type="evidence" value="ECO:0007669"/>
    <property type="project" value="InterPro"/>
</dbReference>
<reference evidence="2" key="1">
    <citation type="submission" date="2019-09" db="EMBL/GenBank/DDBJ databases">
        <title>Characterisation of the sponge microbiome using genome-centric metagenomics.</title>
        <authorList>
            <person name="Engelberts J.P."/>
            <person name="Robbins S.J."/>
            <person name="De Goeij J.M."/>
            <person name="Aranda M."/>
            <person name="Bell S.C."/>
            <person name="Webster N.S."/>
        </authorList>
    </citation>
    <scope>NUCLEOTIDE SEQUENCE</scope>
    <source>
        <strain evidence="2">SB0661_bin_32</strain>
    </source>
</reference>
<sequence length="150" mass="17220">MIQLCQGTQPQVLVDNCEDWTAEYGEWRENPAGTEPRRYAHPEIRLALESETNSKCAYCEGRIRDVAYTHIEHKLPKRKHPKLVYTWENLTIACPRCNTNKGDYDIPECRLLEPYVDNVEEDVVFYGPLALSRGGARARATITRLDLGIL</sequence>
<dbReference type="AlphaFoldDB" id="A0A6B1DBX4"/>
<dbReference type="GO" id="GO:0004519">
    <property type="term" value="F:endonuclease activity"/>
    <property type="evidence" value="ECO:0007669"/>
    <property type="project" value="InterPro"/>
</dbReference>
<evidence type="ECO:0000313" key="2">
    <source>
        <dbReference type="EMBL" id="MYC96892.1"/>
    </source>
</evidence>
<proteinExistence type="predicted"/>
<name>A0A6B1DBX4_9CHLR</name>
<dbReference type="InterPro" id="IPR003615">
    <property type="entry name" value="HNH_nuc"/>
</dbReference>
<dbReference type="InterPro" id="IPR002711">
    <property type="entry name" value="HNH"/>
</dbReference>
<protein>
    <recommendedName>
        <fullName evidence="1">HNH nuclease domain-containing protein</fullName>
    </recommendedName>
</protein>
<feature type="domain" description="HNH nuclease" evidence="1">
    <location>
        <begin position="43"/>
        <end position="99"/>
    </location>
</feature>
<organism evidence="2">
    <name type="scientific">Caldilineaceae bacterium SB0661_bin_32</name>
    <dbReference type="NCBI Taxonomy" id="2605255"/>
    <lineage>
        <taxon>Bacteria</taxon>
        <taxon>Bacillati</taxon>
        <taxon>Chloroflexota</taxon>
        <taxon>Caldilineae</taxon>
        <taxon>Caldilineales</taxon>
        <taxon>Caldilineaceae</taxon>
    </lineage>
</organism>
<gene>
    <name evidence="2" type="ORF">F4X14_18175</name>
</gene>
<dbReference type="Pfam" id="PF01844">
    <property type="entry name" value="HNH"/>
    <property type="match status" value="1"/>
</dbReference>
<dbReference type="CDD" id="cd00085">
    <property type="entry name" value="HNHc"/>
    <property type="match status" value="1"/>
</dbReference>
<dbReference type="GO" id="GO:0008270">
    <property type="term" value="F:zinc ion binding"/>
    <property type="evidence" value="ECO:0007669"/>
    <property type="project" value="InterPro"/>
</dbReference>
<dbReference type="Gene3D" id="1.10.30.50">
    <property type="match status" value="1"/>
</dbReference>
<accession>A0A6B1DBX4</accession>
<comment type="caution">
    <text evidence="2">The sequence shown here is derived from an EMBL/GenBank/DDBJ whole genome shotgun (WGS) entry which is preliminary data.</text>
</comment>
<dbReference type="SMART" id="SM00507">
    <property type="entry name" value="HNHc"/>
    <property type="match status" value="1"/>
</dbReference>